<evidence type="ECO:0000256" key="1">
    <source>
        <dbReference type="ARBA" id="ARBA00004571"/>
    </source>
</evidence>
<dbReference type="SUPFAM" id="SSF56935">
    <property type="entry name" value="Porins"/>
    <property type="match status" value="1"/>
</dbReference>
<evidence type="ECO:0000313" key="8">
    <source>
        <dbReference type="EMBL" id="RED23794.1"/>
    </source>
</evidence>
<keyword evidence="3" id="KW-1134">Transmembrane beta strand</keyword>
<dbReference type="InterPro" id="IPR005017">
    <property type="entry name" value="OMPP1/FadL/TodX"/>
</dbReference>
<dbReference type="AlphaFoldDB" id="A0A3D9FV18"/>
<name>A0A3D9FV18_9FLAO</name>
<comment type="caution">
    <text evidence="8">The sequence shown here is derived from an EMBL/GenBank/DDBJ whole genome shotgun (WGS) entry which is preliminary data.</text>
</comment>
<evidence type="ECO:0000256" key="6">
    <source>
        <dbReference type="ARBA" id="ARBA00023136"/>
    </source>
</evidence>
<keyword evidence="9" id="KW-1185">Reference proteome</keyword>
<sequence>MKKIFFLFITGLTVSVSFSQEVSDAMRYAQDNITGTARFRAMSGAFGALGGDLSSLTVNPAGSAIFTNNQAGITFSNQNIKNNSNYFGTQTSDKENSFLLNQAGAVFVFNDHNPNNNWKKIAIGATYENTNNFNNEVFSAGINPRNSIDGYFLDYANYSNGGSPVPHELVNLANNETLTDLYQYLGSTLPNSQYPNLSGFSAQQALLGYQAYLINIDDPNNANSTYSTNNAPDGKNYYQENEIYTRGYNSKISFNIATSYKDRFYFGANLNAHITDYRRTSSFYEENKNPLQTYETVSNVRFNNELYTYGNGFSFQLGAIGKVTESFRLGIAYESNTWYNLYDELSQSLFTTTETNKESFNNNANPNVINVYESYTLQTPDKFTFSGAYVFGKSGLISVDYSIKNYGNTKYKPTNNPGFKGLNTDMSNQLTSNGELRVGAEYKIERLSLRGGYRYEGSPYKNKTTIGDLNSYSAGLGYSFGGTKIDLAYSYLERKSNQGFFATGFTDGANIQSKLNNVTMTLLFEL</sequence>
<evidence type="ECO:0008006" key="10">
    <source>
        <dbReference type="Google" id="ProtNLM"/>
    </source>
</evidence>
<evidence type="ECO:0000256" key="7">
    <source>
        <dbReference type="ARBA" id="ARBA00023237"/>
    </source>
</evidence>
<evidence type="ECO:0000256" key="4">
    <source>
        <dbReference type="ARBA" id="ARBA00022692"/>
    </source>
</evidence>
<proteinExistence type="inferred from homology"/>
<keyword evidence="5" id="KW-0732">Signal</keyword>
<gene>
    <name evidence="8" type="ORF">BD847_2864</name>
</gene>
<dbReference type="Gene3D" id="2.40.160.60">
    <property type="entry name" value="Outer membrane protein transport protein (OMPP1/FadL/TodX)"/>
    <property type="match status" value="2"/>
</dbReference>
<comment type="similarity">
    <text evidence="2">Belongs to the OmpP1/FadL family.</text>
</comment>
<dbReference type="PANTHER" id="PTHR35093:SF8">
    <property type="entry name" value="OUTER MEMBRANE PROTEIN NMB0088-RELATED"/>
    <property type="match status" value="1"/>
</dbReference>
<dbReference type="GO" id="GO:0009279">
    <property type="term" value="C:cell outer membrane"/>
    <property type="evidence" value="ECO:0007669"/>
    <property type="project" value="UniProtKB-SubCell"/>
</dbReference>
<organism evidence="8 9">
    <name type="scientific">Flavobacterium cutihirudinis</name>
    <dbReference type="NCBI Taxonomy" id="1265740"/>
    <lineage>
        <taxon>Bacteria</taxon>
        <taxon>Pseudomonadati</taxon>
        <taxon>Bacteroidota</taxon>
        <taxon>Flavobacteriia</taxon>
        <taxon>Flavobacteriales</taxon>
        <taxon>Flavobacteriaceae</taxon>
        <taxon>Flavobacterium</taxon>
    </lineage>
</organism>
<dbReference type="EMBL" id="QRDQ01000009">
    <property type="protein sequence ID" value="RED23794.1"/>
    <property type="molecule type" value="Genomic_DNA"/>
</dbReference>
<keyword evidence="7" id="KW-0998">Cell outer membrane</keyword>
<reference evidence="8 9" key="1">
    <citation type="submission" date="2018-07" db="EMBL/GenBank/DDBJ databases">
        <title>Genomic Encyclopedia of Archaeal and Bacterial Type Strains, Phase II (KMG-II): from individual species to whole genera.</title>
        <authorList>
            <person name="Goeker M."/>
        </authorList>
    </citation>
    <scope>NUCLEOTIDE SEQUENCE [LARGE SCALE GENOMIC DNA]</scope>
    <source>
        <strain evidence="8 9">DSM 25795</strain>
    </source>
</reference>
<keyword evidence="4" id="KW-0812">Transmembrane</keyword>
<evidence type="ECO:0000256" key="2">
    <source>
        <dbReference type="ARBA" id="ARBA00008163"/>
    </source>
</evidence>
<comment type="subcellular location">
    <subcellularLocation>
        <location evidence="1">Cell outer membrane</location>
        <topology evidence="1">Multi-pass membrane protein</topology>
    </subcellularLocation>
</comment>
<keyword evidence="6" id="KW-0472">Membrane</keyword>
<dbReference type="GO" id="GO:0015483">
    <property type="term" value="F:long-chain fatty acid transporting porin activity"/>
    <property type="evidence" value="ECO:0007669"/>
    <property type="project" value="TreeGrafter"/>
</dbReference>
<dbReference type="Pfam" id="PF03349">
    <property type="entry name" value="Toluene_X"/>
    <property type="match status" value="1"/>
</dbReference>
<dbReference type="Proteomes" id="UP000257004">
    <property type="component" value="Unassembled WGS sequence"/>
</dbReference>
<dbReference type="OrthoDB" id="9765571at2"/>
<evidence type="ECO:0000256" key="5">
    <source>
        <dbReference type="ARBA" id="ARBA00022729"/>
    </source>
</evidence>
<evidence type="ECO:0000313" key="9">
    <source>
        <dbReference type="Proteomes" id="UP000257004"/>
    </source>
</evidence>
<dbReference type="RefSeq" id="WP_115888871.1">
    <property type="nucleotide sequence ID" value="NZ_QRDQ01000009.1"/>
</dbReference>
<accession>A0A3D9FV18</accession>
<dbReference type="PANTHER" id="PTHR35093">
    <property type="entry name" value="OUTER MEMBRANE PROTEIN NMB0088-RELATED"/>
    <property type="match status" value="1"/>
</dbReference>
<evidence type="ECO:0000256" key="3">
    <source>
        <dbReference type="ARBA" id="ARBA00022452"/>
    </source>
</evidence>
<protein>
    <recommendedName>
        <fullName evidence="10">Outer membrane protein transport protein (OMPP1/FadL/TodX)</fullName>
    </recommendedName>
</protein>